<dbReference type="EMBL" id="FWFZ01000006">
    <property type="protein sequence ID" value="SLN41385.1"/>
    <property type="molecule type" value="Genomic_DNA"/>
</dbReference>
<organism evidence="2 3">
    <name type="scientific">Roseisalinus antarcticus</name>
    <dbReference type="NCBI Taxonomy" id="254357"/>
    <lineage>
        <taxon>Bacteria</taxon>
        <taxon>Pseudomonadati</taxon>
        <taxon>Pseudomonadota</taxon>
        <taxon>Alphaproteobacteria</taxon>
        <taxon>Rhodobacterales</taxon>
        <taxon>Roseobacteraceae</taxon>
        <taxon>Roseisalinus</taxon>
    </lineage>
</organism>
<name>A0A1Y5SN13_9RHOB</name>
<keyword evidence="1" id="KW-0732">Signal</keyword>
<dbReference type="Proteomes" id="UP000193900">
    <property type="component" value="Unassembled WGS sequence"/>
</dbReference>
<evidence type="ECO:0000313" key="2">
    <source>
        <dbReference type="EMBL" id="SLN41385.1"/>
    </source>
</evidence>
<feature type="chain" id="PRO_5012215693" evidence="1">
    <location>
        <begin position="20"/>
        <end position="153"/>
    </location>
</feature>
<feature type="signal peptide" evidence="1">
    <location>
        <begin position="1"/>
        <end position="19"/>
    </location>
</feature>
<protein>
    <submittedName>
        <fullName evidence="2">Uncharacterized protein</fullName>
    </submittedName>
</protein>
<gene>
    <name evidence="2" type="ORF">ROA7023_01654</name>
</gene>
<reference evidence="2 3" key="1">
    <citation type="submission" date="2017-03" db="EMBL/GenBank/DDBJ databases">
        <authorList>
            <person name="Afonso C.L."/>
            <person name="Miller P.J."/>
            <person name="Scott M.A."/>
            <person name="Spackman E."/>
            <person name="Goraichik I."/>
            <person name="Dimitrov K.M."/>
            <person name="Suarez D.L."/>
            <person name="Swayne D.E."/>
        </authorList>
    </citation>
    <scope>NUCLEOTIDE SEQUENCE [LARGE SCALE GENOMIC DNA]</scope>
    <source>
        <strain evidence="2 3">CECT 7023</strain>
    </source>
</reference>
<dbReference type="OrthoDB" id="7842537at2"/>
<accession>A0A1Y5SN13</accession>
<dbReference type="AlphaFoldDB" id="A0A1Y5SN13"/>
<keyword evidence="3" id="KW-1185">Reference proteome</keyword>
<evidence type="ECO:0000256" key="1">
    <source>
        <dbReference type="SAM" id="SignalP"/>
    </source>
</evidence>
<evidence type="ECO:0000313" key="3">
    <source>
        <dbReference type="Proteomes" id="UP000193900"/>
    </source>
</evidence>
<dbReference type="RefSeq" id="WP_143535483.1">
    <property type="nucleotide sequence ID" value="NZ_FWFZ01000006.1"/>
</dbReference>
<sequence length="153" mass="15924">MRTIRAIALLAAAAGPVLADTAPADCVPLVDAAEMSEAPLDLGQGFVAQHYFEGAAPQVPDAFVLFTECESGVRLIAAMPRLPDGSRRTAADIIGVMQDALAAERMVGGQELASVLTSYGAPAQLRASTTETCSCDAFYPGLQGDKTPWEPAE</sequence>
<proteinExistence type="predicted"/>